<dbReference type="OrthoDB" id="3169239at2"/>
<evidence type="ECO:0000313" key="2">
    <source>
        <dbReference type="Proteomes" id="UP000272560"/>
    </source>
</evidence>
<proteinExistence type="predicted"/>
<dbReference type="RefSeq" id="WP_120150577.1">
    <property type="nucleotide sequence ID" value="NZ_QZVT01000016.1"/>
</dbReference>
<reference evidence="1 2" key="1">
    <citation type="submission" date="2018-09" db="EMBL/GenBank/DDBJ databases">
        <title>Novel species of Arthrobacter.</title>
        <authorList>
            <person name="Liu Q."/>
            <person name="Xin Y.-H."/>
        </authorList>
    </citation>
    <scope>NUCLEOTIDE SEQUENCE [LARGE SCALE GENOMIC DNA]</scope>
    <source>
        <strain evidence="1 2">Hz2</strain>
    </source>
</reference>
<gene>
    <name evidence="1" type="ORF">D6T63_17775</name>
</gene>
<keyword evidence="2" id="KW-1185">Reference proteome</keyword>
<comment type="caution">
    <text evidence="1">The sequence shown here is derived from an EMBL/GenBank/DDBJ whole genome shotgun (WGS) entry which is preliminary data.</text>
</comment>
<dbReference type="AlphaFoldDB" id="A0A3A5LX19"/>
<accession>A0A3A5LX19</accession>
<organism evidence="1 2">
    <name type="scientific">Arthrobacter cheniae</name>
    <dbReference type="NCBI Taxonomy" id="1258888"/>
    <lineage>
        <taxon>Bacteria</taxon>
        <taxon>Bacillati</taxon>
        <taxon>Actinomycetota</taxon>
        <taxon>Actinomycetes</taxon>
        <taxon>Micrococcales</taxon>
        <taxon>Micrococcaceae</taxon>
        <taxon>Arthrobacter</taxon>
    </lineage>
</organism>
<dbReference type="Proteomes" id="UP000272560">
    <property type="component" value="Unassembled WGS sequence"/>
</dbReference>
<name>A0A3A5LX19_9MICC</name>
<sequence length="79" mass="8700">MIEEELLDLMYLDRPVLGNARWPVCGVRLLGYQDSFGLVPEDWAWWLRNLRGADEAIGWPAATNGATQPDVAGVSTSAP</sequence>
<dbReference type="EMBL" id="QZVT01000016">
    <property type="protein sequence ID" value="RJT75398.1"/>
    <property type="molecule type" value="Genomic_DNA"/>
</dbReference>
<evidence type="ECO:0000313" key="1">
    <source>
        <dbReference type="EMBL" id="RJT75398.1"/>
    </source>
</evidence>
<protein>
    <submittedName>
        <fullName evidence="1">Uncharacterized protein</fullName>
    </submittedName>
</protein>